<dbReference type="GO" id="GO:0005886">
    <property type="term" value="C:plasma membrane"/>
    <property type="evidence" value="ECO:0007669"/>
    <property type="project" value="InterPro"/>
</dbReference>
<dbReference type="Proteomes" id="UP000288178">
    <property type="component" value="Unassembled WGS sequence"/>
</dbReference>
<gene>
    <name evidence="8" type="ORF">ENE75_02780</name>
</gene>
<dbReference type="InterPro" id="IPR007452">
    <property type="entry name" value="TamB_C"/>
</dbReference>
<accession>A0A3S2US56</accession>
<dbReference type="EMBL" id="SACT01000001">
    <property type="protein sequence ID" value="RVT53827.1"/>
    <property type="molecule type" value="Genomic_DNA"/>
</dbReference>
<evidence type="ECO:0000256" key="3">
    <source>
        <dbReference type="ARBA" id="ARBA00022989"/>
    </source>
</evidence>
<keyword evidence="2 6" id="KW-0812">Transmembrane</keyword>
<evidence type="ECO:0000256" key="2">
    <source>
        <dbReference type="ARBA" id="ARBA00022692"/>
    </source>
</evidence>
<dbReference type="GO" id="GO:0009306">
    <property type="term" value="P:protein secretion"/>
    <property type="evidence" value="ECO:0007669"/>
    <property type="project" value="InterPro"/>
</dbReference>
<dbReference type="PANTHER" id="PTHR36985">
    <property type="entry name" value="TRANSLOCATION AND ASSEMBLY MODULE SUBUNIT TAMB"/>
    <property type="match status" value="1"/>
</dbReference>
<keyword evidence="9" id="KW-1185">Reference proteome</keyword>
<feature type="region of interest" description="Disordered" evidence="5">
    <location>
        <begin position="1"/>
        <end position="21"/>
    </location>
</feature>
<dbReference type="OrthoDB" id="5288149at2"/>
<keyword evidence="4 6" id="KW-0472">Membrane</keyword>
<feature type="domain" description="Translocation and assembly module TamB C-terminal" evidence="7">
    <location>
        <begin position="1035"/>
        <end position="1361"/>
    </location>
</feature>
<organism evidence="8 9">
    <name type="scientific">Rubrivivax albus</name>
    <dbReference type="NCBI Taxonomy" id="2499835"/>
    <lineage>
        <taxon>Bacteria</taxon>
        <taxon>Pseudomonadati</taxon>
        <taxon>Pseudomonadota</taxon>
        <taxon>Betaproteobacteria</taxon>
        <taxon>Burkholderiales</taxon>
        <taxon>Sphaerotilaceae</taxon>
        <taxon>Rubrivivax</taxon>
    </lineage>
</organism>
<dbReference type="RefSeq" id="WP_128195382.1">
    <property type="nucleotide sequence ID" value="NZ_SACT01000001.1"/>
</dbReference>
<dbReference type="PANTHER" id="PTHR36985:SF1">
    <property type="entry name" value="TRANSLOCATION AND ASSEMBLY MODULE SUBUNIT TAMB"/>
    <property type="match status" value="1"/>
</dbReference>
<name>A0A3S2US56_9BURK</name>
<evidence type="ECO:0000256" key="5">
    <source>
        <dbReference type="SAM" id="MobiDB-lite"/>
    </source>
</evidence>
<protein>
    <submittedName>
        <fullName evidence="8">DUF490 domain-containing protein</fullName>
    </submittedName>
</protein>
<sequence>MAGLTTPDLRPDAETAARPPRRWPRRVTLATGGAVALAAALVAAGAGTAAWLLRSDAGTAWLLRQVPGLTVDGPQGALLGPDFSARQLQWQGAAGQLVIQALQARGLQWQWRPAPRQWLAIAWEGVQAESVQWQPAAAAEPAPPAAPLTSLRLPVAVLAPVRVETLQIGTAPPVLGVQARLHLGDAAGARHRIDGLQLRWAGGEASATLAIDSDGPLPLDVRLQARSAPGAPQGWQADLAATGPLAEPAVSGTLRGLDDAAQATVDARLAPFAAFPLTALRLQAQALDLSRLDTRWPQTRLDAQAELVEPAADRPLQARIRIDNRQPGRWNEGRLPVRSARADVTTRLDRPGRLQLDTLSLALDGEGRIDGSGLWEDHTLTLELQAAALQPQSLDGRAPAWRVEGAVGLTLEHLPSPDPAAAAPAEPWRAEAALSLQGRYAESPAPVRLQAQLRAAQGQWQVDQLLARADAAEARGGLRLQQAGGGWRVGSQLTLDRLDPAALWPGLVSELGAGWHRGPHRLNGRVEAALQLPAPRHGQIDWRRIGGTASIRLDESLLAGVPVGGRIELGADADLDLAVTAGGNRLSAQGRLDRRGDDDRWTLEVDAPDLATLAPLATLHPAMSSLPQAGQVRGQASVQGRWPTLQGEGQFDVQAVRAGPLQVAQAALRWSAGSDLQTPLQLTVQASRLQWQQQTLAVLNARLDGTPAAHRLTVDAALPLLPPDAVSRSLGLAPARGMRWGLRADGQLAREAETWRWQGGLSALTAGPWDGRPVLTGSPPRDWLDSGPLRADLSFDASGALQQLHADAGQLRVADTFTLAWDDVRLAGDRLTLKARLEGFAVAPLLARWQPDMGWEGNLRVGGRLDVELGAATRIDAVIEREGGDLGVRESDELSIPFGLSDLRLGLQAQDGTWTFTQALAGRTLGELGGVQQVFSTAAARWPGAGDRLEGAVLGRVANLGVWGAWVPPGWRLQGALTADARLGGRVGAPELRGELRGDDLGVRNLLQGVHVRDGQIRLRLEGERATVERFVLRGGDGSLTLTGGATLGADPRAELALRADRLQLLSRIDRRLIASGEATLTLAPQDLTLRGGFTVDEGLFDASRGDAPSLDDDVVIRRAGATETDTEQAAPPPRNRRTDVAVDVNLGSRLQVRGRGLDTRLAGRLKITAPGGRLAVTGTVSAVDGTYAAYAQKLEIRRGELAFSGDAANPRLDVLALRPNLDIEVGVAITGNVQSPRVRLYSNPDLSETDKLSWLVLGRDPAGLGRTDTALLQRAAVALLAGEGEAPTDALMRNLGLDEFSLRQDEDDAGTRETVVSLGKQLSRRWYVGYERGVNATVGTWQLIYRAAQRFTLRAQSGAENALDAIWVWRVP</sequence>
<reference evidence="8 9" key="1">
    <citation type="submission" date="2019-01" db="EMBL/GenBank/DDBJ databases">
        <authorList>
            <person name="Chen W.-M."/>
        </authorList>
    </citation>
    <scope>NUCLEOTIDE SEQUENCE [LARGE SCALE GENOMIC DNA]</scope>
    <source>
        <strain evidence="8 9">ICH-3</strain>
    </source>
</reference>
<proteinExistence type="predicted"/>
<dbReference type="Pfam" id="PF04357">
    <property type="entry name" value="TamB"/>
    <property type="match status" value="1"/>
</dbReference>
<evidence type="ECO:0000256" key="4">
    <source>
        <dbReference type="ARBA" id="ARBA00023136"/>
    </source>
</evidence>
<keyword evidence="3 6" id="KW-1133">Transmembrane helix</keyword>
<evidence type="ECO:0000313" key="8">
    <source>
        <dbReference type="EMBL" id="RVT53827.1"/>
    </source>
</evidence>
<evidence type="ECO:0000256" key="1">
    <source>
        <dbReference type="ARBA" id="ARBA00004167"/>
    </source>
</evidence>
<dbReference type="GO" id="GO:0097347">
    <property type="term" value="C:TAM protein secretion complex"/>
    <property type="evidence" value="ECO:0007669"/>
    <property type="project" value="TreeGrafter"/>
</dbReference>
<comment type="subcellular location">
    <subcellularLocation>
        <location evidence="1">Membrane</location>
        <topology evidence="1">Single-pass membrane protein</topology>
    </subcellularLocation>
</comment>
<evidence type="ECO:0000259" key="7">
    <source>
        <dbReference type="Pfam" id="PF04357"/>
    </source>
</evidence>
<evidence type="ECO:0000256" key="6">
    <source>
        <dbReference type="SAM" id="Phobius"/>
    </source>
</evidence>
<feature type="transmembrane region" description="Helical" evidence="6">
    <location>
        <begin position="27"/>
        <end position="53"/>
    </location>
</feature>
<comment type="caution">
    <text evidence="8">The sequence shown here is derived from an EMBL/GenBank/DDBJ whole genome shotgun (WGS) entry which is preliminary data.</text>
</comment>
<evidence type="ECO:0000313" key="9">
    <source>
        <dbReference type="Proteomes" id="UP000288178"/>
    </source>
</evidence>